<keyword evidence="15" id="KW-1185">Reference proteome</keyword>
<keyword evidence="7 11" id="KW-0229">DNA integration</keyword>
<keyword evidence="4 11" id="KW-0963">Cytoplasm</keyword>
<organism evidence="14 15">
    <name type="scientific">Natronospira bacteriovora</name>
    <dbReference type="NCBI Taxonomy" id="3069753"/>
    <lineage>
        <taxon>Bacteria</taxon>
        <taxon>Pseudomonadati</taxon>
        <taxon>Pseudomonadota</taxon>
        <taxon>Gammaproteobacteria</taxon>
        <taxon>Natronospirales</taxon>
        <taxon>Natronospiraceae</taxon>
        <taxon>Natronospira</taxon>
    </lineage>
</organism>
<evidence type="ECO:0000256" key="4">
    <source>
        <dbReference type="ARBA" id="ARBA00022490"/>
    </source>
</evidence>
<dbReference type="Proteomes" id="UP001239019">
    <property type="component" value="Unassembled WGS sequence"/>
</dbReference>
<dbReference type="InterPro" id="IPR010998">
    <property type="entry name" value="Integrase_recombinase_N"/>
</dbReference>
<dbReference type="Gene3D" id="1.10.443.10">
    <property type="entry name" value="Intergrase catalytic core"/>
    <property type="match status" value="1"/>
</dbReference>
<dbReference type="InterPro" id="IPR011010">
    <property type="entry name" value="DNA_brk_join_enz"/>
</dbReference>
<dbReference type="Pfam" id="PF00589">
    <property type="entry name" value="Phage_integrase"/>
    <property type="match status" value="1"/>
</dbReference>
<dbReference type="InterPro" id="IPR002104">
    <property type="entry name" value="Integrase_catalytic"/>
</dbReference>
<feature type="active site" evidence="11">
    <location>
        <position position="151"/>
    </location>
</feature>
<feature type="active site" evidence="11">
    <location>
        <position position="247"/>
    </location>
</feature>
<comment type="subcellular location">
    <subcellularLocation>
        <location evidence="1 11">Cytoplasm</location>
    </subcellularLocation>
</comment>
<keyword evidence="6 11" id="KW-0159">Chromosome partition</keyword>
<evidence type="ECO:0000256" key="6">
    <source>
        <dbReference type="ARBA" id="ARBA00022829"/>
    </source>
</evidence>
<dbReference type="PROSITE" id="PS51898">
    <property type="entry name" value="TYR_RECOMBINASE"/>
    <property type="match status" value="1"/>
</dbReference>
<dbReference type="RefSeq" id="WP_306728347.1">
    <property type="nucleotide sequence ID" value="NZ_JAVDDT010000004.1"/>
</dbReference>
<evidence type="ECO:0000256" key="5">
    <source>
        <dbReference type="ARBA" id="ARBA00022618"/>
    </source>
</evidence>
<feature type="active site" evidence="11">
    <location>
        <position position="270"/>
    </location>
</feature>
<dbReference type="Gene3D" id="1.10.150.130">
    <property type="match status" value="1"/>
</dbReference>
<evidence type="ECO:0000313" key="14">
    <source>
        <dbReference type="EMBL" id="MDQ2069853.1"/>
    </source>
</evidence>
<comment type="function">
    <text evidence="11">Site-specific tyrosine recombinase, which acts by catalyzing the cutting and rejoining of the recombining DNA molecules. The XerC-XerD complex is essential to convert dimers of the bacterial chromosome into monomers to permit their segregation at cell division. It also contributes to the segregational stability of plasmids.</text>
</comment>
<proteinExistence type="inferred from homology"/>
<keyword evidence="5 11" id="KW-0132">Cell division</keyword>
<dbReference type="InterPro" id="IPR044068">
    <property type="entry name" value="CB"/>
</dbReference>
<evidence type="ECO:0000259" key="13">
    <source>
        <dbReference type="PROSITE" id="PS51900"/>
    </source>
</evidence>
<keyword evidence="10 11" id="KW-0131">Cell cycle</keyword>
<comment type="subunit">
    <text evidence="11">Forms a cyclic heterotetrameric complex composed of two molecules of XerC and two molecules of XerD.</text>
</comment>
<dbReference type="InterPro" id="IPR011931">
    <property type="entry name" value="Recomb_XerC"/>
</dbReference>
<dbReference type="HAMAP" id="MF_01808">
    <property type="entry name" value="Recomb_XerC_XerD"/>
    <property type="match status" value="1"/>
</dbReference>
<reference evidence="14 15" key="1">
    <citation type="submission" date="2023-08" db="EMBL/GenBank/DDBJ databases">
        <title>Whole-genome sequencing of halo(alkali)philic microorganisms from hypersaline lakes.</title>
        <authorList>
            <person name="Sorokin D.Y."/>
            <person name="Abbas B."/>
            <person name="Merkel A.Y."/>
        </authorList>
    </citation>
    <scope>NUCLEOTIDE SEQUENCE [LARGE SCALE GENOMIC DNA]</scope>
    <source>
        <strain evidence="14 15">AB-CW4</strain>
    </source>
</reference>
<accession>A0ABU0W7X2</accession>
<dbReference type="NCBIfam" id="NF001399">
    <property type="entry name" value="PRK00283.1"/>
    <property type="match status" value="1"/>
</dbReference>
<comment type="similarity">
    <text evidence="2 11">Belongs to the 'phage' integrase family. XerC subfamily.</text>
</comment>
<feature type="active site" description="O-(3'-phospho-DNA)-tyrosine intermediate" evidence="11">
    <location>
        <position position="279"/>
    </location>
</feature>
<dbReference type="SUPFAM" id="SSF56349">
    <property type="entry name" value="DNA breaking-rejoining enzymes"/>
    <property type="match status" value="1"/>
</dbReference>
<feature type="active site" evidence="11">
    <location>
        <position position="244"/>
    </location>
</feature>
<evidence type="ECO:0000256" key="1">
    <source>
        <dbReference type="ARBA" id="ARBA00004496"/>
    </source>
</evidence>
<name>A0ABU0W7X2_9GAMM</name>
<protein>
    <recommendedName>
        <fullName evidence="3 11">Tyrosine recombinase XerC</fullName>
    </recommendedName>
</protein>
<dbReference type="PANTHER" id="PTHR30349:SF81">
    <property type="entry name" value="TYROSINE RECOMBINASE XERC"/>
    <property type="match status" value="1"/>
</dbReference>
<evidence type="ECO:0000256" key="11">
    <source>
        <dbReference type="HAMAP-Rule" id="MF_01808"/>
    </source>
</evidence>
<dbReference type="InterPro" id="IPR023009">
    <property type="entry name" value="Tyrosine_recombinase_XerC/XerD"/>
</dbReference>
<evidence type="ECO:0000256" key="8">
    <source>
        <dbReference type="ARBA" id="ARBA00023125"/>
    </source>
</evidence>
<sequence>MTAADSLQTELDRFLDYIAQVRRLSPHTVSAYRRDLDSLRQWLAGQGVEAWERVDAQHMRQWAAEQRRKGMASKSIQRRLSSARNLFRHLIRDRRLAHNPVAEVSAPKAPKRLPATLDADHLGALLEIPDEGPLARRDRAVMELFYGAGLRLAELAGLDLHDLDFAEGTVRVTGKGQKTRIVPMGRKAMEALRVWLKDRAAFARPEEIALFLSRRGDRLSHRNIQARVRYWSQRMAVDTPVYPHLLRHSFASHLLESSGDLRAVQELLGHADISTTQIYTHLDFQHLARTYDKAHPRARRRKTVE</sequence>
<dbReference type="InterPro" id="IPR050090">
    <property type="entry name" value="Tyrosine_recombinase_XerCD"/>
</dbReference>
<dbReference type="PROSITE" id="PS51900">
    <property type="entry name" value="CB"/>
    <property type="match status" value="1"/>
</dbReference>
<feature type="domain" description="Core-binding (CB)" evidence="13">
    <location>
        <begin position="5"/>
        <end position="91"/>
    </location>
</feature>
<feature type="domain" description="Tyr recombinase" evidence="12">
    <location>
        <begin position="112"/>
        <end position="292"/>
    </location>
</feature>
<dbReference type="CDD" id="cd00798">
    <property type="entry name" value="INT_XerDC_C"/>
    <property type="match status" value="1"/>
</dbReference>
<dbReference type="InterPro" id="IPR013762">
    <property type="entry name" value="Integrase-like_cat_sf"/>
</dbReference>
<keyword evidence="9 11" id="KW-0233">DNA recombination</keyword>
<comment type="caution">
    <text evidence="14">The sequence shown here is derived from an EMBL/GenBank/DDBJ whole genome shotgun (WGS) entry which is preliminary data.</text>
</comment>
<evidence type="ECO:0000313" key="15">
    <source>
        <dbReference type="Proteomes" id="UP001239019"/>
    </source>
</evidence>
<dbReference type="EMBL" id="JAVDDT010000004">
    <property type="protein sequence ID" value="MDQ2069853.1"/>
    <property type="molecule type" value="Genomic_DNA"/>
</dbReference>
<evidence type="ECO:0000256" key="9">
    <source>
        <dbReference type="ARBA" id="ARBA00023172"/>
    </source>
</evidence>
<evidence type="ECO:0000256" key="2">
    <source>
        <dbReference type="ARBA" id="ARBA00006657"/>
    </source>
</evidence>
<dbReference type="PANTHER" id="PTHR30349">
    <property type="entry name" value="PHAGE INTEGRASE-RELATED"/>
    <property type="match status" value="1"/>
</dbReference>
<dbReference type="InterPro" id="IPR004107">
    <property type="entry name" value="Integrase_SAM-like_N"/>
</dbReference>
<feature type="active site" evidence="11">
    <location>
        <position position="175"/>
    </location>
</feature>
<evidence type="ECO:0000256" key="3">
    <source>
        <dbReference type="ARBA" id="ARBA00015804"/>
    </source>
</evidence>
<evidence type="ECO:0000256" key="7">
    <source>
        <dbReference type="ARBA" id="ARBA00022908"/>
    </source>
</evidence>
<evidence type="ECO:0000256" key="10">
    <source>
        <dbReference type="ARBA" id="ARBA00023306"/>
    </source>
</evidence>
<dbReference type="Pfam" id="PF02899">
    <property type="entry name" value="Phage_int_SAM_1"/>
    <property type="match status" value="1"/>
</dbReference>
<evidence type="ECO:0000259" key="12">
    <source>
        <dbReference type="PROSITE" id="PS51898"/>
    </source>
</evidence>
<gene>
    <name evidence="11 14" type="primary">xerC</name>
    <name evidence="14" type="ORF">RBH19_08210</name>
</gene>
<keyword evidence="8 11" id="KW-0238">DNA-binding</keyword>
<dbReference type="NCBIfam" id="TIGR02224">
    <property type="entry name" value="recomb_XerC"/>
    <property type="match status" value="1"/>
</dbReference>